<keyword evidence="1 6" id="KW-0378">Hydrolase</keyword>
<dbReference type="Proteomes" id="UP000675900">
    <property type="component" value="Unassembled WGS sequence"/>
</dbReference>
<sequence>MPLIEERHRILNETGKILLEKFEGSFLNCVRKSEKSAQKLMHLVVESFPSYRDVTQYESTL</sequence>
<dbReference type="AlphaFoldDB" id="A0A8C9IZQ2"/>
<evidence type="ECO:0000256" key="5">
    <source>
        <dbReference type="ARBA" id="ARBA00048204"/>
    </source>
</evidence>
<protein>
    <recommendedName>
        <fullName evidence="3 6">Queuosine 5'-phosphate N-glycosylase/hydrolase</fullName>
        <ecNumber evidence="6">3.2.2.-</ecNumber>
    </recommendedName>
    <alternativeName>
        <fullName evidence="4 6">Queuosine-nucleotide N-glycosylase/hydrolase</fullName>
    </alternativeName>
</protein>
<comment type="catalytic activity">
    <reaction evidence="5 6">
        <text>queuosine 5'-phosphate + H2O = queuine + D-ribose 5-phosphate</text>
        <dbReference type="Rhea" id="RHEA:75387"/>
        <dbReference type="ChEBI" id="CHEBI:15377"/>
        <dbReference type="ChEBI" id="CHEBI:17433"/>
        <dbReference type="ChEBI" id="CHEBI:78346"/>
        <dbReference type="ChEBI" id="CHEBI:194371"/>
    </reaction>
    <physiologicalReaction direction="left-to-right" evidence="5 6">
        <dbReference type="Rhea" id="RHEA:75388"/>
    </physiologicalReaction>
</comment>
<reference evidence="7" key="2">
    <citation type="submission" date="2025-09" db="UniProtKB">
        <authorList>
            <consortium name="Ensembl"/>
        </authorList>
    </citation>
    <scope>IDENTIFICATION</scope>
</reference>
<gene>
    <name evidence="7" type="primary">QNG1</name>
</gene>
<evidence type="ECO:0000256" key="2">
    <source>
        <dbReference type="ARBA" id="ARBA00035119"/>
    </source>
</evidence>
<comment type="similarity">
    <text evidence="2 6">Belongs to the QNG1 protein family.</text>
</comment>
<dbReference type="InterPro" id="IPR019438">
    <property type="entry name" value="Q_salvage"/>
</dbReference>
<reference evidence="7" key="1">
    <citation type="submission" date="2025-08" db="UniProtKB">
        <authorList>
            <consortium name="Ensembl"/>
        </authorList>
    </citation>
    <scope>IDENTIFICATION</scope>
</reference>
<dbReference type="Pfam" id="PF10343">
    <property type="entry name" value="Q_salvage"/>
    <property type="match status" value="1"/>
</dbReference>
<evidence type="ECO:0000256" key="6">
    <source>
        <dbReference type="RuleBase" id="RU365002"/>
    </source>
</evidence>
<organism evidence="7 8">
    <name type="scientific">Panthera tigris altaica</name>
    <name type="common">Siberian tiger</name>
    <dbReference type="NCBI Taxonomy" id="74533"/>
    <lineage>
        <taxon>Eukaryota</taxon>
        <taxon>Metazoa</taxon>
        <taxon>Chordata</taxon>
        <taxon>Craniata</taxon>
        <taxon>Vertebrata</taxon>
        <taxon>Euteleostomi</taxon>
        <taxon>Mammalia</taxon>
        <taxon>Eutheria</taxon>
        <taxon>Laurasiatheria</taxon>
        <taxon>Carnivora</taxon>
        <taxon>Feliformia</taxon>
        <taxon>Felidae</taxon>
        <taxon>Pantherinae</taxon>
        <taxon>Panthera</taxon>
    </lineage>
</organism>
<proteinExistence type="inferred from homology"/>
<dbReference type="EC" id="3.2.2.-" evidence="6"/>
<evidence type="ECO:0000313" key="8">
    <source>
        <dbReference type="Proteomes" id="UP000675900"/>
    </source>
</evidence>
<dbReference type="GO" id="GO:0016787">
    <property type="term" value="F:hydrolase activity"/>
    <property type="evidence" value="ECO:0007669"/>
    <property type="project" value="UniProtKB-KW"/>
</dbReference>
<dbReference type="GO" id="GO:0006400">
    <property type="term" value="P:tRNA modification"/>
    <property type="evidence" value="ECO:0007669"/>
    <property type="project" value="TreeGrafter"/>
</dbReference>
<name>A0A8C9IZQ2_PANTA</name>
<comment type="function">
    <text evidence="6">Catalyzes the hydrolysis of queuosine 5'-phosphate, releasing the nucleobase queuine (q). Is required for salvage of queuine from exogenous queuosine (Q) that is imported and then converted to queuosine 5'-phosphate intracellularly.</text>
</comment>
<keyword evidence="8" id="KW-1185">Reference proteome</keyword>
<dbReference type="PANTHER" id="PTHR21314">
    <property type="entry name" value="QUEUOSINE 5'-PHOSPHATE N-GLYCOSYLASE_HYDROLASE-RELATED"/>
    <property type="match status" value="1"/>
</dbReference>
<dbReference type="Ensembl" id="ENSPTIT00000002278.1">
    <property type="protein sequence ID" value="ENSPTIP00000000796.1"/>
    <property type="gene ID" value="ENSPTIG00000002064.1"/>
</dbReference>
<evidence type="ECO:0000256" key="3">
    <source>
        <dbReference type="ARBA" id="ARBA00035306"/>
    </source>
</evidence>
<evidence type="ECO:0000256" key="1">
    <source>
        <dbReference type="ARBA" id="ARBA00022801"/>
    </source>
</evidence>
<dbReference type="GeneTree" id="ENSGT00390000002374"/>
<evidence type="ECO:0000256" key="4">
    <source>
        <dbReference type="ARBA" id="ARBA00035393"/>
    </source>
</evidence>
<dbReference type="PANTHER" id="PTHR21314:SF0">
    <property type="entry name" value="QUEUOSINE 5'-PHOSPHATE N-GLYCOSYLASE_HYDROLASE"/>
    <property type="match status" value="1"/>
</dbReference>
<evidence type="ECO:0000313" key="7">
    <source>
        <dbReference type="Ensembl" id="ENSPTIP00000000796.1"/>
    </source>
</evidence>
<accession>A0A8C9IZQ2</accession>